<evidence type="ECO:0000313" key="2">
    <source>
        <dbReference type="Proteomes" id="UP000176800"/>
    </source>
</evidence>
<proteinExistence type="predicted"/>
<protein>
    <submittedName>
        <fullName evidence="1">Uncharacterized protein</fullName>
    </submittedName>
</protein>
<name>A0A1G2U4C2_9BACT</name>
<organism evidence="1 2">
    <name type="scientific">Candidatus Zambryskibacteria bacterium RIFCSPLOWO2_01_FULL_45_21</name>
    <dbReference type="NCBI Taxonomy" id="1802761"/>
    <lineage>
        <taxon>Bacteria</taxon>
        <taxon>Candidatus Zambryskiibacteriota</taxon>
    </lineage>
</organism>
<reference evidence="1 2" key="1">
    <citation type="journal article" date="2016" name="Nat. Commun.">
        <title>Thousands of microbial genomes shed light on interconnected biogeochemical processes in an aquifer system.</title>
        <authorList>
            <person name="Anantharaman K."/>
            <person name="Brown C.T."/>
            <person name="Hug L.A."/>
            <person name="Sharon I."/>
            <person name="Castelle C.J."/>
            <person name="Probst A.J."/>
            <person name="Thomas B.C."/>
            <person name="Singh A."/>
            <person name="Wilkins M.J."/>
            <person name="Karaoz U."/>
            <person name="Brodie E.L."/>
            <person name="Williams K.H."/>
            <person name="Hubbard S.S."/>
            <person name="Banfield J.F."/>
        </authorList>
    </citation>
    <scope>NUCLEOTIDE SEQUENCE [LARGE SCALE GENOMIC DNA]</scope>
</reference>
<dbReference type="Proteomes" id="UP000176800">
    <property type="component" value="Unassembled WGS sequence"/>
</dbReference>
<sequence>MEPISSFFGKFRKLFDNDQAKKESVVNSIFEVAKIEISPKDVSFKGNIVNIKCSPLEKTEILMGRDKIIDRINLKAKKKIAEEIF</sequence>
<gene>
    <name evidence="1" type="ORF">A3B14_02665</name>
</gene>
<dbReference type="AlphaFoldDB" id="A0A1G2U4C2"/>
<comment type="caution">
    <text evidence="1">The sequence shown here is derived from an EMBL/GenBank/DDBJ whole genome shotgun (WGS) entry which is preliminary data.</text>
</comment>
<dbReference type="EMBL" id="MHWE01000008">
    <property type="protein sequence ID" value="OHB04345.1"/>
    <property type="molecule type" value="Genomic_DNA"/>
</dbReference>
<accession>A0A1G2U4C2</accession>
<evidence type="ECO:0000313" key="1">
    <source>
        <dbReference type="EMBL" id="OHB04345.1"/>
    </source>
</evidence>